<proteinExistence type="predicted"/>
<comment type="caution">
    <text evidence="1">The sequence shown here is derived from an EMBL/GenBank/DDBJ whole genome shotgun (WGS) entry which is preliminary data.</text>
</comment>
<evidence type="ECO:0000313" key="1">
    <source>
        <dbReference type="EMBL" id="NNU33929.1"/>
    </source>
</evidence>
<keyword evidence="2" id="KW-1185">Reference proteome</keyword>
<protein>
    <submittedName>
        <fullName evidence="1">Uncharacterized protein</fullName>
    </submittedName>
</protein>
<gene>
    <name evidence="1" type="ORF">HK413_06785</name>
</gene>
<organism evidence="1 2">
    <name type="scientific">Mucilaginibacter humi</name>
    <dbReference type="NCBI Taxonomy" id="2732510"/>
    <lineage>
        <taxon>Bacteria</taxon>
        <taxon>Pseudomonadati</taxon>
        <taxon>Bacteroidota</taxon>
        <taxon>Sphingobacteriia</taxon>
        <taxon>Sphingobacteriales</taxon>
        <taxon>Sphingobacteriaceae</taxon>
        <taxon>Mucilaginibacter</taxon>
    </lineage>
</organism>
<reference evidence="1 2" key="1">
    <citation type="submission" date="2020-05" db="EMBL/GenBank/DDBJ databases">
        <authorList>
            <person name="Khan S.A."/>
            <person name="Jeon C.O."/>
            <person name="Chun B.H."/>
        </authorList>
    </citation>
    <scope>NUCLEOTIDE SEQUENCE [LARGE SCALE GENOMIC DNA]</scope>
    <source>
        <strain evidence="1 2">S1162</strain>
    </source>
</reference>
<sequence>MRYPDFLAYELLNKYDETGEEKYLLKAESIIEDQEPDLRSIPMIRYRFGAFENLHESLSLLVSKGLVYRDGNKSDETIKAYYYYITPLSVQLVEDVTAEFPSLAWYDERAKLVKEIAGSLGGSALKERQYKHMSYATTQLGTQIPSIKNEVINRLKALNRAK</sequence>
<evidence type="ECO:0000313" key="2">
    <source>
        <dbReference type="Proteomes" id="UP000566071"/>
    </source>
</evidence>
<accession>A0ABX1W248</accession>
<dbReference type="RefSeq" id="WP_175269611.1">
    <property type="nucleotide sequence ID" value="NZ_JABFCR010000024.1"/>
</dbReference>
<name>A0ABX1W248_9SPHI</name>
<dbReference type="Proteomes" id="UP000566071">
    <property type="component" value="Unassembled WGS sequence"/>
</dbReference>
<dbReference type="EMBL" id="JABFCR010000024">
    <property type="protein sequence ID" value="NNU33929.1"/>
    <property type="molecule type" value="Genomic_DNA"/>
</dbReference>